<dbReference type="Gene3D" id="2.130.10.10">
    <property type="entry name" value="YVTN repeat-like/Quinoprotein amine dehydrogenase"/>
    <property type="match status" value="1"/>
</dbReference>
<dbReference type="Proteomes" id="UP001140094">
    <property type="component" value="Unassembled WGS sequence"/>
</dbReference>
<evidence type="ECO:0000313" key="4">
    <source>
        <dbReference type="Proteomes" id="UP001140094"/>
    </source>
</evidence>
<accession>A0A9W8LP86</accession>
<keyword evidence="4" id="KW-1185">Reference proteome</keyword>
<dbReference type="InterPro" id="IPR050358">
    <property type="entry name" value="RSE1/DDB1/CFT1"/>
</dbReference>
<sequence>DSLYPLDSTSKFTRLDNIGGYAALFVSGLRPVLVLVGPKRWARVHPLRLPARLASALQPADAQAGFDAEAVGLATGGRPLVGMARFHAAACAHGVVALTQGGALVVATLATSAQAARGGVEFDAAWPVRSIPAGTAHGGVGALGGVAFHARSGCYALAAAGVARFGIREPHPDVADRQARETAEAEQRPPPRPGMVIPEHERAPLATTSAAPRVPRFSVDLLSPSTWETIDSHALEPDEHIAVMRVVELECAQAAGDSKPLLCVGTGFVLGEDVQTRGKVYVFDVIDVVPLPGRPATNRRLKLLYSEEVHGVVSALTELRGCLAMSVGSKVFVRSFAGGEALVSFAFLDCQCWVRSLAALRSFLLVGDLRRGLWLVGFQEHGPARLLVL</sequence>
<reference evidence="3" key="1">
    <citation type="submission" date="2022-07" db="EMBL/GenBank/DDBJ databases">
        <title>Phylogenomic reconstructions and comparative analyses of Kickxellomycotina fungi.</title>
        <authorList>
            <person name="Reynolds N.K."/>
            <person name="Stajich J.E."/>
            <person name="Barry K."/>
            <person name="Grigoriev I.V."/>
            <person name="Crous P."/>
            <person name="Smith M.E."/>
        </authorList>
    </citation>
    <scope>NUCLEOTIDE SEQUENCE</scope>
    <source>
        <strain evidence="3">NRRL 1565</strain>
    </source>
</reference>
<feature type="region of interest" description="Disordered" evidence="1">
    <location>
        <begin position="173"/>
        <end position="197"/>
    </location>
</feature>
<dbReference type="AlphaFoldDB" id="A0A9W8LP86"/>
<dbReference type="OrthoDB" id="6109at2759"/>
<comment type="caution">
    <text evidence="3">The sequence shown here is derived from an EMBL/GenBank/DDBJ whole genome shotgun (WGS) entry which is preliminary data.</text>
</comment>
<evidence type="ECO:0000259" key="2">
    <source>
        <dbReference type="Pfam" id="PF03178"/>
    </source>
</evidence>
<gene>
    <name evidence="3" type="primary">CFT1_2</name>
    <name evidence="3" type="ORF">H4R20_007037</name>
</gene>
<evidence type="ECO:0000256" key="1">
    <source>
        <dbReference type="SAM" id="MobiDB-lite"/>
    </source>
</evidence>
<feature type="non-terminal residue" evidence="3">
    <location>
        <position position="389"/>
    </location>
</feature>
<proteinExistence type="predicted"/>
<organism evidence="3 4">
    <name type="scientific">Coemansia guatemalensis</name>
    <dbReference type="NCBI Taxonomy" id="2761395"/>
    <lineage>
        <taxon>Eukaryota</taxon>
        <taxon>Fungi</taxon>
        <taxon>Fungi incertae sedis</taxon>
        <taxon>Zoopagomycota</taxon>
        <taxon>Kickxellomycotina</taxon>
        <taxon>Kickxellomycetes</taxon>
        <taxon>Kickxellales</taxon>
        <taxon>Kickxellaceae</taxon>
        <taxon>Coemansia</taxon>
    </lineage>
</organism>
<protein>
    <submittedName>
        <fullName evidence="3">mRNA cleavage and polyadenylation factor subunit</fullName>
    </submittedName>
</protein>
<dbReference type="PANTHER" id="PTHR10644">
    <property type="entry name" value="DNA REPAIR/RNA PROCESSING CPSF FAMILY"/>
    <property type="match status" value="1"/>
</dbReference>
<feature type="compositionally biased region" description="Basic and acidic residues" evidence="1">
    <location>
        <begin position="173"/>
        <end position="189"/>
    </location>
</feature>
<feature type="domain" description="RSE1/DDB1/CPSF1 C-terminal" evidence="2">
    <location>
        <begin position="217"/>
        <end position="387"/>
    </location>
</feature>
<name>A0A9W8LP86_9FUNG</name>
<dbReference type="GO" id="GO:0005634">
    <property type="term" value="C:nucleus"/>
    <property type="evidence" value="ECO:0007669"/>
    <property type="project" value="InterPro"/>
</dbReference>
<feature type="non-terminal residue" evidence="3">
    <location>
        <position position="1"/>
    </location>
</feature>
<dbReference type="EMBL" id="JANBUO010003572">
    <property type="protein sequence ID" value="KAJ2790288.1"/>
    <property type="molecule type" value="Genomic_DNA"/>
</dbReference>
<dbReference type="InterPro" id="IPR004871">
    <property type="entry name" value="RSE1/DDB1/CPSF1_C"/>
</dbReference>
<dbReference type="Pfam" id="PF03178">
    <property type="entry name" value="CPSF_A"/>
    <property type="match status" value="1"/>
</dbReference>
<dbReference type="GO" id="GO:0003676">
    <property type="term" value="F:nucleic acid binding"/>
    <property type="evidence" value="ECO:0007669"/>
    <property type="project" value="InterPro"/>
</dbReference>
<dbReference type="InterPro" id="IPR015943">
    <property type="entry name" value="WD40/YVTN_repeat-like_dom_sf"/>
</dbReference>
<evidence type="ECO:0000313" key="3">
    <source>
        <dbReference type="EMBL" id="KAJ2790288.1"/>
    </source>
</evidence>